<keyword evidence="3" id="KW-1185">Reference proteome</keyword>
<organism evidence="2 3">
    <name type="scientific">Nonomuraea wenchangensis</name>
    <dbReference type="NCBI Taxonomy" id="568860"/>
    <lineage>
        <taxon>Bacteria</taxon>
        <taxon>Bacillati</taxon>
        <taxon>Actinomycetota</taxon>
        <taxon>Actinomycetes</taxon>
        <taxon>Streptosporangiales</taxon>
        <taxon>Streptosporangiaceae</taxon>
        <taxon>Nonomuraea</taxon>
    </lineage>
</organism>
<keyword evidence="1" id="KW-0732">Signal</keyword>
<dbReference type="Proteomes" id="UP000199361">
    <property type="component" value="Unassembled WGS sequence"/>
</dbReference>
<evidence type="ECO:0000313" key="2">
    <source>
        <dbReference type="EMBL" id="SEU39004.1"/>
    </source>
</evidence>
<proteinExistence type="predicted"/>
<protein>
    <recommendedName>
        <fullName evidence="4">Ig-like domain (Group 3)</fullName>
    </recommendedName>
</protein>
<evidence type="ECO:0000313" key="3">
    <source>
        <dbReference type="Proteomes" id="UP000199361"/>
    </source>
</evidence>
<dbReference type="OrthoDB" id="3511250at2"/>
<dbReference type="AlphaFoldDB" id="A0A1I0LI73"/>
<feature type="chain" id="PRO_5039229304" description="Ig-like domain (Group 3)" evidence="1">
    <location>
        <begin position="28"/>
        <end position="344"/>
    </location>
</feature>
<dbReference type="RefSeq" id="WP_143082522.1">
    <property type="nucleotide sequence ID" value="NZ_FOHX01000016.1"/>
</dbReference>
<evidence type="ECO:0000256" key="1">
    <source>
        <dbReference type="SAM" id="SignalP"/>
    </source>
</evidence>
<dbReference type="EMBL" id="FOHX01000016">
    <property type="protein sequence ID" value="SEU39004.1"/>
    <property type="molecule type" value="Genomic_DNA"/>
</dbReference>
<gene>
    <name evidence="2" type="ORF">SAMN05421811_116107</name>
</gene>
<reference evidence="2 3" key="1">
    <citation type="submission" date="2016-10" db="EMBL/GenBank/DDBJ databases">
        <authorList>
            <person name="de Groot N.N."/>
        </authorList>
    </citation>
    <scope>NUCLEOTIDE SEQUENCE [LARGE SCALE GENOMIC DNA]</scope>
    <source>
        <strain evidence="2 3">CGMCC 4.5598</strain>
    </source>
</reference>
<evidence type="ECO:0008006" key="4">
    <source>
        <dbReference type="Google" id="ProtNLM"/>
    </source>
</evidence>
<sequence>MRRRLRSLLATAMGAAVLLGGTGTSVADATGRRAAGDFTGEASASASVPLQNEVEGTVTLNLKNPAQVTGVTGGIEAPGRAVRTVTFDFRPGDTADTQRITGRWRIAADDPAGEWKLNVAVARDGGTSNTPFVVRVAGKQGITAAKITPDPVRLVTGKDVKVTVEASVKDASKVSAKLVSAGGGEFYDLGDLARESDGKYRGTTYFSDDTAPGDWTLEVYAHKGGQTLKGVAGFTVAEPVNGASKKARSRVTISAPAKVAAGKKVKVSGKVYRGSKAYPRKIVEMYFKVKGTKTYKLLGFAKTTSTGRYAKTYTARKDGYYRVRVPGTKTTSASLSPQEFVDVR</sequence>
<accession>A0A1I0LI73</accession>
<name>A0A1I0LI73_9ACTN</name>
<feature type="signal peptide" evidence="1">
    <location>
        <begin position="1"/>
        <end position="27"/>
    </location>
</feature>